<evidence type="ECO:0000313" key="2">
    <source>
        <dbReference type="EMBL" id="AKK02260.1"/>
    </source>
</evidence>
<keyword evidence="1" id="KW-0812">Transmembrane</keyword>
<dbReference type="AlphaFoldDB" id="A0A0G3GNY6"/>
<dbReference type="RefSeq" id="WP_047239511.1">
    <property type="nucleotide sequence ID" value="NZ_CP011541.1"/>
</dbReference>
<evidence type="ECO:0008006" key="4">
    <source>
        <dbReference type="Google" id="ProtNLM"/>
    </source>
</evidence>
<reference evidence="2 3" key="1">
    <citation type="submission" date="2015-05" db="EMBL/GenBank/DDBJ databases">
        <title>Complete genome sequence of Corynebacterium epidermidicanis DSM 45586, isolated from the skin of a dog suffering from pruritus.</title>
        <authorList>
            <person name="Ruckert C."/>
            <person name="Albersmeier A."/>
            <person name="Winkler A."/>
            <person name="Tauch A."/>
        </authorList>
    </citation>
    <scope>NUCLEOTIDE SEQUENCE [LARGE SCALE GENOMIC DNA]</scope>
    <source>
        <strain evidence="2 3">DSM 45586</strain>
    </source>
</reference>
<keyword evidence="1" id="KW-0472">Membrane</keyword>
<gene>
    <name evidence="2" type="ORF">CEPID_01895</name>
</gene>
<dbReference type="Proteomes" id="UP000035368">
    <property type="component" value="Chromosome"/>
</dbReference>
<dbReference type="EMBL" id="CP011541">
    <property type="protein sequence ID" value="AKK02260.1"/>
    <property type="molecule type" value="Genomic_DNA"/>
</dbReference>
<dbReference type="PATRIC" id="fig|1050174.4.peg.382"/>
<evidence type="ECO:0000256" key="1">
    <source>
        <dbReference type="SAM" id="Phobius"/>
    </source>
</evidence>
<dbReference type="KEGG" id="cei:CEPID_01895"/>
<feature type="transmembrane region" description="Helical" evidence="1">
    <location>
        <begin position="57"/>
        <end position="81"/>
    </location>
</feature>
<dbReference type="STRING" id="1050174.CEPID_01895"/>
<dbReference type="OrthoDB" id="4427298at2"/>
<organism evidence="2 3">
    <name type="scientific">Corynebacterium epidermidicanis</name>
    <dbReference type="NCBI Taxonomy" id="1050174"/>
    <lineage>
        <taxon>Bacteria</taxon>
        <taxon>Bacillati</taxon>
        <taxon>Actinomycetota</taxon>
        <taxon>Actinomycetes</taxon>
        <taxon>Mycobacteriales</taxon>
        <taxon>Corynebacteriaceae</taxon>
        <taxon>Corynebacterium</taxon>
    </lineage>
</organism>
<sequence>MTKLTSIVDRFFVCVAGLLLVSIGLLAVGLFYDYPLAQHLADLARLPEWLDVPNQRWYLSAVVGIGLCALALCVGIIVLNLRRHHIHRISTSATSNAGAVDIDLWALAGAVADSFEELPRVIRASSLVHTDRGRRIMQVTVTSEPGTSLSQLIEHAEQAEQDVRTAIGKLDIQILFKLHAAPVDRSTS</sequence>
<proteinExistence type="predicted"/>
<accession>A0A0G3GNY6</accession>
<keyword evidence="3" id="KW-1185">Reference proteome</keyword>
<feature type="transmembrane region" description="Helical" evidence="1">
    <location>
        <begin position="12"/>
        <end position="32"/>
    </location>
</feature>
<keyword evidence="1" id="KW-1133">Transmembrane helix</keyword>
<evidence type="ECO:0000313" key="3">
    <source>
        <dbReference type="Proteomes" id="UP000035368"/>
    </source>
</evidence>
<protein>
    <recommendedName>
        <fullName evidence="4">Alkaline shock response membrane anchor protein AmaP</fullName>
    </recommendedName>
</protein>
<name>A0A0G3GNY6_9CORY</name>